<evidence type="ECO:0000256" key="2">
    <source>
        <dbReference type="ARBA" id="ARBA00022723"/>
    </source>
</evidence>
<proteinExistence type="predicted"/>
<evidence type="ECO:0000313" key="6">
    <source>
        <dbReference type="Proteomes" id="UP000054618"/>
    </source>
</evidence>
<reference evidence="5 6" key="1">
    <citation type="submission" date="2015-11" db="EMBL/GenBank/DDBJ databases">
        <title>Genomic analysis of 38 Legionella species identifies large and diverse effector repertoires.</title>
        <authorList>
            <person name="Burstein D."/>
            <person name="Amaro F."/>
            <person name="Zusman T."/>
            <person name="Lifshitz Z."/>
            <person name="Cohen O."/>
            <person name="Gilbert J.A."/>
            <person name="Pupko T."/>
            <person name="Shuman H.A."/>
            <person name="Segal G."/>
        </authorList>
    </citation>
    <scope>NUCLEOTIDE SEQUENCE [LARGE SCALE GENOMIC DNA]</scope>
    <source>
        <strain evidence="5 6">CDC#1442-AUS-E</strain>
    </source>
</reference>
<name>A0A0W0Y0W9_9GAMM</name>
<dbReference type="Proteomes" id="UP000054618">
    <property type="component" value="Unassembled WGS sequence"/>
</dbReference>
<organism evidence="5 6">
    <name type="scientific">Legionella quinlivanii</name>
    <dbReference type="NCBI Taxonomy" id="45073"/>
    <lineage>
        <taxon>Bacteria</taxon>
        <taxon>Pseudomonadati</taxon>
        <taxon>Pseudomonadota</taxon>
        <taxon>Gammaproteobacteria</taxon>
        <taxon>Legionellales</taxon>
        <taxon>Legionellaceae</taxon>
        <taxon>Legionella</taxon>
    </lineage>
</organism>
<comment type="caution">
    <text evidence="5">The sequence shown here is derived from an EMBL/GenBank/DDBJ whole genome shotgun (WGS) entry which is preliminary data.</text>
</comment>
<keyword evidence="3" id="KW-0378">Hydrolase</keyword>
<dbReference type="InterPro" id="IPR051458">
    <property type="entry name" value="Cyt/Met_Dipeptidase"/>
</dbReference>
<dbReference type="Pfam" id="PF01546">
    <property type="entry name" value="Peptidase_M20"/>
    <property type="match status" value="1"/>
</dbReference>
<dbReference type="EMBL" id="LNYS01000007">
    <property type="protein sequence ID" value="KTD50673.1"/>
    <property type="molecule type" value="Genomic_DNA"/>
</dbReference>
<dbReference type="RefSeq" id="WP_058507362.1">
    <property type="nucleotide sequence ID" value="NZ_CAAAIK010000022.1"/>
</dbReference>
<dbReference type="InterPro" id="IPR011650">
    <property type="entry name" value="Peptidase_M20_dimer"/>
</dbReference>
<dbReference type="SUPFAM" id="SSF53187">
    <property type="entry name" value="Zn-dependent exopeptidases"/>
    <property type="match status" value="1"/>
</dbReference>
<evidence type="ECO:0000256" key="1">
    <source>
        <dbReference type="ARBA" id="ARBA00022670"/>
    </source>
</evidence>
<dbReference type="PANTHER" id="PTHR43270">
    <property type="entry name" value="BETA-ALA-HIS DIPEPTIDASE"/>
    <property type="match status" value="1"/>
</dbReference>
<dbReference type="GO" id="GO:0046872">
    <property type="term" value="F:metal ion binding"/>
    <property type="evidence" value="ECO:0007669"/>
    <property type="project" value="UniProtKB-KW"/>
</dbReference>
<evidence type="ECO:0000313" key="5">
    <source>
        <dbReference type="EMBL" id="KTD50673.1"/>
    </source>
</evidence>
<evidence type="ECO:0000256" key="3">
    <source>
        <dbReference type="ARBA" id="ARBA00022801"/>
    </source>
</evidence>
<dbReference type="OrthoDB" id="9761532at2"/>
<keyword evidence="6" id="KW-1185">Reference proteome</keyword>
<dbReference type="PANTHER" id="PTHR43270:SF4">
    <property type="entry name" value="CARNOSINE DIPEPTIDASE 2, ISOFORM A"/>
    <property type="match status" value="1"/>
</dbReference>
<dbReference type="InterPro" id="IPR002933">
    <property type="entry name" value="Peptidase_M20"/>
</dbReference>
<evidence type="ECO:0000259" key="4">
    <source>
        <dbReference type="Pfam" id="PF07687"/>
    </source>
</evidence>
<dbReference type="GO" id="GO:0008233">
    <property type="term" value="F:peptidase activity"/>
    <property type="evidence" value="ECO:0007669"/>
    <property type="project" value="UniProtKB-KW"/>
</dbReference>
<dbReference type="AlphaFoldDB" id="A0A0W0Y0W9"/>
<keyword evidence="2" id="KW-0479">Metal-binding</keyword>
<accession>A0A0W0Y0W9</accession>
<keyword evidence="1" id="KW-0645">Protease</keyword>
<dbReference type="STRING" id="45073.Lqui_1239"/>
<dbReference type="Pfam" id="PF07687">
    <property type="entry name" value="M20_dimer"/>
    <property type="match status" value="1"/>
</dbReference>
<dbReference type="Gene3D" id="3.40.630.10">
    <property type="entry name" value="Zn peptidases"/>
    <property type="match status" value="1"/>
</dbReference>
<dbReference type="GO" id="GO:0006508">
    <property type="term" value="P:proteolysis"/>
    <property type="evidence" value="ECO:0007669"/>
    <property type="project" value="UniProtKB-KW"/>
</dbReference>
<gene>
    <name evidence="5" type="ORF">Lqui_1239</name>
</gene>
<dbReference type="CDD" id="cd05682">
    <property type="entry name" value="M20_dipept_dapE"/>
    <property type="match status" value="1"/>
</dbReference>
<dbReference type="Gene3D" id="3.30.70.360">
    <property type="match status" value="1"/>
</dbReference>
<protein>
    <submittedName>
        <fullName evidence="5">Succinyl-diaminopimelate desuccinylase</fullName>
    </submittedName>
</protein>
<dbReference type="PATRIC" id="fig|45073.5.peg.1307"/>
<feature type="domain" description="Peptidase M20 dimerisation" evidence="4">
    <location>
        <begin position="209"/>
        <end position="361"/>
    </location>
</feature>
<sequence length="478" mass="53150">MLNHQKLFEFIGNEWQETILPSLMEYIKIPNKSPHFDPDWEAHGHMEQAVNHIADWCRHHAPRDMLMEVVRLPGRTPLIFMEVPGQGEETVLLYGHLDKQPEMSGWKEGLGPWQPVLKEGKLYGRGGADDGYAAYASLLAINALQKEGIPHARCVILIEACEESGSYDLPYYIQALEERIGKPSLVICLDSGAGNYEQLWMTTSLRGNIVGELSVEVLKEGVHSGSASGIVADSFRIARQLLSRVENETNGAIQLEELYCEIPAERVNQAEACAEVLKEEVYKAFPFQERVLPVSMERAELILNRTWRPAMTITGAEGLPNLANAGNVLRPKTVLKVSMRIPPLVNPEKAAKALKSTLTENPPYSAKVDFNIADGAEGWHAPLLTEWFSQAVNDASMTFYQKPAIYMGEGGTIPFMGMLGKKFPQAQFMITGVLGPQSNAHGPNEFLHLEMAEKLTACVSFVLAKHFDHFALDRTINN</sequence>